<dbReference type="InterPro" id="IPR027417">
    <property type="entry name" value="P-loop_NTPase"/>
</dbReference>
<keyword evidence="5" id="KW-0347">Helicase</keyword>
<dbReference type="EMBL" id="JAWDIO010000002">
    <property type="protein sequence ID" value="MDU0355260.1"/>
    <property type="molecule type" value="Genomic_DNA"/>
</dbReference>
<dbReference type="Proteomes" id="UP001247805">
    <property type="component" value="Unassembled WGS sequence"/>
</dbReference>
<dbReference type="PANTHER" id="PTHR11070">
    <property type="entry name" value="UVRD / RECB / PCRA DNA HELICASE FAMILY MEMBER"/>
    <property type="match status" value="1"/>
</dbReference>
<evidence type="ECO:0000256" key="6">
    <source>
        <dbReference type="ARBA" id="ARBA00022839"/>
    </source>
</evidence>
<dbReference type="InterPro" id="IPR014017">
    <property type="entry name" value="DNA_helicase_UvrD-like_C"/>
</dbReference>
<evidence type="ECO:0000313" key="12">
    <source>
        <dbReference type="EMBL" id="MDU0355260.1"/>
    </source>
</evidence>
<evidence type="ECO:0000256" key="3">
    <source>
        <dbReference type="ARBA" id="ARBA00022763"/>
    </source>
</evidence>
<dbReference type="PANTHER" id="PTHR11070:SF23">
    <property type="entry name" value="RECBCD ENZYME SUBUNIT RECB"/>
    <property type="match status" value="1"/>
</dbReference>
<dbReference type="Gene3D" id="3.40.50.300">
    <property type="entry name" value="P-loop containing nucleotide triphosphate hydrolases"/>
    <property type="match status" value="1"/>
</dbReference>
<dbReference type="SUPFAM" id="SSF52980">
    <property type="entry name" value="Restriction endonuclease-like"/>
    <property type="match status" value="1"/>
</dbReference>
<dbReference type="Pfam" id="PF13361">
    <property type="entry name" value="UvrD_C"/>
    <property type="match status" value="1"/>
</dbReference>
<evidence type="ECO:0000256" key="8">
    <source>
        <dbReference type="ARBA" id="ARBA00023125"/>
    </source>
</evidence>
<dbReference type="InterPro" id="IPR038726">
    <property type="entry name" value="PDDEXK_AddAB-type"/>
</dbReference>
<evidence type="ECO:0000256" key="4">
    <source>
        <dbReference type="ARBA" id="ARBA00022801"/>
    </source>
</evidence>
<evidence type="ECO:0000256" key="5">
    <source>
        <dbReference type="ARBA" id="ARBA00022806"/>
    </source>
</evidence>
<dbReference type="InterPro" id="IPR011604">
    <property type="entry name" value="PDDEXK-like_dom_sf"/>
</dbReference>
<protein>
    <submittedName>
        <fullName evidence="12">3'-5' exonuclease</fullName>
    </submittedName>
</protein>
<evidence type="ECO:0000256" key="7">
    <source>
        <dbReference type="ARBA" id="ARBA00022840"/>
    </source>
</evidence>
<organism evidence="12 13">
    <name type="scientific">Paraglaciecola aquimarina</name>
    <dbReference type="NCBI Taxonomy" id="1235557"/>
    <lineage>
        <taxon>Bacteria</taxon>
        <taxon>Pseudomonadati</taxon>
        <taxon>Pseudomonadota</taxon>
        <taxon>Gammaproteobacteria</taxon>
        <taxon>Alteromonadales</taxon>
        <taxon>Alteromonadaceae</taxon>
        <taxon>Paraglaciecola</taxon>
    </lineage>
</organism>
<feature type="domain" description="UvrD-like helicase C-terminal" evidence="11">
    <location>
        <begin position="23"/>
        <end position="152"/>
    </location>
</feature>
<gene>
    <name evidence="12" type="ORF">RS130_16315</name>
</gene>
<evidence type="ECO:0000259" key="11">
    <source>
        <dbReference type="Pfam" id="PF13361"/>
    </source>
</evidence>
<dbReference type="Pfam" id="PF12705">
    <property type="entry name" value="PDDEXK_1"/>
    <property type="match status" value="1"/>
</dbReference>
<feature type="domain" description="PD-(D/E)XK endonuclease-like" evidence="10">
    <location>
        <begin position="303"/>
        <end position="551"/>
    </location>
</feature>
<evidence type="ECO:0000256" key="1">
    <source>
        <dbReference type="ARBA" id="ARBA00022722"/>
    </source>
</evidence>
<evidence type="ECO:0000256" key="2">
    <source>
        <dbReference type="ARBA" id="ARBA00022741"/>
    </source>
</evidence>
<accession>A0ABU3SZ18</accession>
<comment type="caution">
    <text evidence="12">The sequence shown here is derived from an EMBL/GenBank/DDBJ whole genome shotgun (WGS) entry which is preliminary data.</text>
</comment>
<dbReference type="InterPro" id="IPR011335">
    <property type="entry name" value="Restrct_endonuc-II-like"/>
</dbReference>
<keyword evidence="1" id="KW-0540">Nuclease</keyword>
<dbReference type="InterPro" id="IPR000212">
    <property type="entry name" value="DNA_helicase_UvrD/REP"/>
</dbReference>
<keyword evidence="3" id="KW-0227">DNA damage</keyword>
<evidence type="ECO:0000259" key="10">
    <source>
        <dbReference type="Pfam" id="PF12705"/>
    </source>
</evidence>
<keyword evidence="8" id="KW-0238">DNA-binding</keyword>
<dbReference type="CDD" id="cd22352">
    <property type="entry name" value="RecB_C-like"/>
    <property type="match status" value="1"/>
</dbReference>
<keyword evidence="9" id="KW-0234">DNA repair</keyword>
<keyword evidence="7" id="KW-0067">ATP-binding</keyword>
<reference evidence="12 13" key="1">
    <citation type="submission" date="2023-10" db="EMBL/GenBank/DDBJ databases">
        <title>Glaciecola aquimarina strain GGW-M5 nov., isolated from a coastal seawater.</title>
        <authorList>
            <person name="Bayburt H."/>
            <person name="Kim J.M."/>
            <person name="Choi B.J."/>
            <person name="Jeon C.O."/>
        </authorList>
    </citation>
    <scope>NUCLEOTIDE SEQUENCE [LARGE SCALE GENOMIC DNA]</scope>
    <source>
        <strain evidence="12 13">KCTC 32108</strain>
    </source>
</reference>
<sequence>MAALNLSFGYFNVEQVLVSQYKDGLRRITNLRHLVELLQQQSLKLQGEAELIHWFESCLLEPDHNSESQQLRLESDSNLVQIVTLHASKGLEFPLVFIPFGPSFKSSKNALYHNEQEQLEVDFLNSDQAVFKAEYERLAEDIRLFYVAVTRAVYYCNIGIWNINLAPSKKLSGFTQSALGCLLLSELEPSDAEVNGTISNQHIHQSIAELTKHCDVSYRALSQIEPLSQGYIDDAKQVDMSLHCLQLDHKVQRTWRLTSYSAISRQQIHVDMPTPGLDEGQDLNQQKIHHQEQTLELTDLKSPFTFERGANAGSFLHGVLENIDFQQLDNLAEVIQQQSVKFAIDPSWQECLHTWLTEVVHSPINRQLPQSVEQDNSTELALFKLSKEQVKVEMEFYMPLHKVQVHDFNRVINQYFPQHYRHYQFETLNGMIKGYIDLMFEFDGQYYVADYKSNHLGDDHQSYNEAAMEKGMTEHDYHLQAILYTLALHRWLKNRLPAYKYEKHIGGAYYLFIRGMSTNISLQGNGVYYLKPEQSLIESLDRLFDGKADELTTNTQAQVSKNQTEGQLDLW</sequence>
<keyword evidence="13" id="KW-1185">Reference proteome</keyword>
<proteinExistence type="predicted"/>
<dbReference type="SUPFAM" id="SSF52540">
    <property type="entry name" value="P-loop containing nucleoside triphosphate hydrolases"/>
    <property type="match status" value="1"/>
</dbReference>
<dbReference type="RefSeq" id="WP_316026807.1">
    <property type="nucleotide sequence ID" value="NZ_JAWDIO010000002.1"/>
</dbReference>
<keyword evidence="2" id="KW-0547">Nucleotide-binding</keyword>
<keyword evidence="4" id="KW-0378">Hydrolase</keyword>
<name>A0ABU3SZ18_9ALTE</name>
<evidence type="ECO:0000313" key="13">
    <source>
        <dbReference type="Proteomes" id="UP001247805"/>
    </source>
</evidence>
<dbReference type="Gene3D" id="3.90.320.10">
    <property type="match status" value="1"/>
</dbReference>
<dbReference type="GO" id="GO:0004527">
    <property type="term" value="F:exonuclease activity"/>
    <property type="evidence" value="ECO:0007669"/>
    <property type="project" value="UniProtKB-KW"/>
</dbReference>
<keyword evidence="6 12" id="KW-0269">Exonuclease</keyword>
<evidence type="ECO:0000256" key="9">
    <source>
        <dbReference type="ARBA" id="ARBA00023204"/>
    </source>
</evidence>